<name>A0ABT7T7C2_9MICO</name>
<keyword evidence="1" id="KW-0812">Transmembrane</keyword>
<evidence type="ECO:0000313" key="3">
    <source>
        <dbReference type="Proteomes" id="UP001237823"/>
    </source>
</evidence>
<comment type="caution">
    <text evidence="2">The sequence shown here is derived from an EMBL/GenBank/DDBJ whole genome shotgun (WGS) entry which is preliminary data.</text>
</comment>
<protein>
    <submittedName>
        <fullName evidence="2">Uncharacterized protein</fullName>
    </submittedName>
</protein>
<keyword evidence="1" id="KW-0472">Membrane</keyword>
<dbReference type="EMBL" id="JAUCML010000005">
    <property type="protein sequence ID" value="MDM7885466.1"/>
    <property type="molecule type" value="Genomic_DNA"/>
</dbReference>
<dbReference type="RefSeq" id="WP_262982029.1">
    <property type="nucleotide sequence ID" value="NZ_JAUCML010000005.1"/>
</dbReference>
<feature type="transmembrane region" description="Helical" evidence="1">
    <location>
        <begin position="15"/>
        <end position="39"/>
    </location>
</feature>
<gene>
    <name evidence="2" type="ORF">QUG92_10140</name>
</gene>
<keyword evidence="3" id="KW-1185">Reference proteome</keyword>
<evidence type="ECO:0000313" key="2">
    <source>
        <dbReference type="EMBL" id="MDM7885466.1"/>
    </source>
</evidence>
<organism evidence="2 3">
    <name type="scientific">Curtobacterium citri</name>
    <dbReference type="NCBI Taxonomy" id="3055139"/>
    <lineage>
        <taxon>Bacteria</taxon>
        <taxon>Bacillati</taxon>
        <taxon>Actinomycetota</taxon>
        <taxon>Actinomycetes</taxon>
        <taxon>Micrococcales</taxon>
        <taxon>Microbacteriaceae</taxon>
        <taxon>Curtobacterium</taxon>
    </lineage>
</organism>
<sequence>MGDGRIARHTHTNKLTVFLAVLAGLAIVATVVVVVLVVVDAIT</sequence>
<reference evidence="2 3" key="1">
    <citation type="submission" date="2023-06" db="EMBL/GenBank/DDBJ databases">
        <authorList>
            <person name="Feng G."/>
            <person name="Li J."/>
            <person name="Zhu H."/>
        </authorList>
    </citation>
    <scope>NUCLEOTIDE SEQUENCE [LARGE SCALE GENOMIC DNA]</scope>
    <source>
        <strain evidence="2 3">RHCKG23</strain>
    </source>
</reference>
<accession>A0ABT7T7C2</accession>
<proteinExistence type="predicted"/>
<evidence type="ECO:0000256" key="1">
    <source>
        <dbReference type="SAM" id="Phobius"/>
    </source>
</evidence>
<keyword evidence="1" id="KW-1133">Transmembrane helix</keyword>
<dbReference type="Proteomes" id="UP001237823">
    <property type="component" value="Unassembled WGS sequence"/>
</dbReference>